<proteinExistence type="predicted"/>
<sequence length="64" mass="6965">MKNETTPIVNSIAGKLNPLSHRAVRRRIGRFSLSSRLNPVPATSKADERIAGELPAFPVSGLRI</sequence>
<reference evidence="1" key="1">
    <citation type="submission" date="2024-06" db="EMBL/GenBank/DDBJ databases">
        <title>Sequencing and assembly of the genome of Dyadobacter sp. strain 676, a symbiont of Cyamopsis tetragonoloba.</title>
        <authorList>
            <person name="Guro P."/>
            <person name="Sazanova A."/>
            <person name="Kuznetsova I."/>
            <person name="Belimov A."/>
            <person name="Safronova V."/>
        </authorList>
    </citation>
    <scope>NUCLEOTIDE SEQUENCE</scope>
    <source>
        <strain evidence="1">676</strain>
    </source>
</reference>
<dbReference type="AlphaFoldDB" id="A0AAU8FL54"/>
<protein>
    <submittedName>
        <fullName evidence="1">Uncharacterized protein</fullName>
    </submittedName>
</protein>
<evidence type="ECO:0000313" key="1">
    <source>
        <dbReference type="EMBL" id="XCH24588.1"/>
    </source>
</evidence>
<gene>
    <name evidence="1" type="ORF">ABV298_30555</name>
</gene>
<dbReference type="EMBL" id="CP159289">
    <property type="protein sequence ID" value="XCH24588.1"/>
    <property type="molecule type" value="Genomic_DNA"/>
</dbReference>
<name>A0AAU8FL54_9BACT</name>
<accession>A0AAU8FL54</accession>
<dbReference type="RefSeq" id="WP_353719903.1">
    <property type="nucleotide sequence ID" value="NZ_CP159289.1"/>
</dbReference>
<organism evidence="1">
    <name type="scientific">Dyadobacter sp. 676</name>
    <dbReference type="NCBI Taxonomy" id="3088362"/>
    <lineage>
        <taxon>Bacteria</taxon>
        <taxon>Pseudomonadati</taxon>
        <taxon>Bacteroidota</taxon>
        <taxon>Cytophagia</taxon>
        <taxon>Cytophagales</taxon>
        <taxon>Spirosomataceae</taxon>
        <taxon>Dyadobacter</taxon>
    </lineage>
</organism>